<organism evidence="1 2">
    <name type="scientific">Nocardia otitidiscaviarum</name>
    <dbReference type="NCBI Taxonomy" id="1823"/>
    <lineage>
        <taxon>Bacteria</taxon>
        <taxon>Bacillati</taxon>
        <taxon>Actinomycetota</taxon>
        <taxon>Actinomycetes</taxon>
        <taxon>Mycobacteriales</taxon>
        <taxon>Nocardiaceae</taxon>
        <taxon>Nocardia</taxon>
    </lineage>
</organism>
<dbReference type="STRING" id="1406858.GCA_000710895_01674"/>
<name>A0A378Y8V0_9NOCA</name>
<dbReference type="Proteomes" id="UP000255467">
    <property type="component" value="Unassembled WGS sequence"/>
</dbReference>
<proteinExistence type="predicted"/>
<gene>
    <name evidence="1" type="ORF">NCTC1934_00247</name>
</gene>
<dbReference type="EMBL" id="UGRY01000002">
    <property type="protein sequence ID" value="SUA72817.1"/>
    <property type="molecule type" value="Genomic_DNA"/>
</dbReference>
<dbReference type="RefSeq" id="WP_039818567.1">
    <property type="nucleotide sequence ID" value="NZ_UGRY01000002.1"/>
</dbReference>
<dbReference type="AlphaFoldDB" id="A0A378Y8V0"/>
<protein>
    <submittedName>
        <fullName evidence="1">Uncharacterized protein</fullName>
    </submittedName>
</protein>
<keyword evidence="2" id="KW-1185">Reference proteome</keyword>
<evidence type="ECO:0000313" key="1">
    <source>
        <dbReference type="EMBL" id="SUA72817.1"/>
    </source>
</evidence>
<reference evidence="1 2" key="1">
    <citation type="submission" date="2018-06" db="EMBL/GenBank/DDBJ databases">
        <authorList>
            <consortium name="Pathogen Informatics"/>
            <person name="Doyle S."/>
        </authorList>
    </citation>
    <scope>NUCLEOTIDE SEQUENCE [LARGE SCALE GENOMIC DNA]</scope>
    <source>
        <strain evidence="1 2">NCTC1934</strain>
    </source>
</reference>
<accession>A0A378Y8V0</accession>
<evidence type="ECO:0000313" key="2">
    <source>
        <dbReference type="Proteomes" id="UP000255467"/>
    </source>
</evidence>
<sequence length="226" mass="23912">MTEVGGTVTVTETLRWLYEEGLQRLAGVGARQSNPIAAYTVAVATGTVTVHPATGAEGGSDAITLSAEDLPHPADSSRRLVVVGITSAEAALIVDLETTLGMAINADRPECVARSWAMQLMLNPEITLTTNSAATAIGGSDRYRHTFIPGGGATLINIDDARPPITTVTLNPTTESPDHLDVEADGSGECYLGTRFWRLRKVMTIDDTTWSALSATLDPRMAEDNS</sequence>